<comment type="function">
    <text evidence="7 10 11">Participates actively in the response to hyperosmotic and heat shock by preventing the aggregation of stress-denatured proteins, in association with DnaK and GrpE. It is the nucleotide exchange factor for DnaK and may function as a thermosensor. Unfolded proteins bind initially to DnaJ; upon interaction with the DnaJ-bound protein, DnaK hydrolyzes its bound ATP, resulting in the formation of a stable complex. GrpE releases ADP from DnaK; ATP binding to DnaK triggers the release of the substrate protein, thus completing the reaction cycle. Several rounds of ATP-dependent interactions between DnaJ, DnaK and GrpE are required for fully efficient folding.</text>
</comment>
<sequence length="198" mass="22089">MNDENNKEPQDKAVDEEVAREMEGVPEHLRDDGEAADEDKGLEEALAKLKGDLDSAMQDVLYARAETQNVRRRLEKDVQDARNYGATSFARDILSVADNLARALDHVPEELREHEKAKNFIAGIEATQRELEKVFGQNGITRIAAKGIPLDPNQHQAMMEVPTDEAEPGTIVQEMQAGYMIKDRLLRPAMVGVAKKPD</sequence>
<evidence type="ECO:0000256" key="11">
    <source>
        <dbReference type="RuleBase" id="RU000639"/>
    </source>
</evidence>
<name>A0A345YF70_9SPHN</name>
<feature type="region of interest" description="Disordered" evidence="13">
    <location>
        <begin position="1"/>
        <end position="40"/>
    </location>
</feature>
<dbReference type="Pfam" id="PF01025">
    <property type="entry name" value="GrpE"/>
    <property type="match status" value="1"/>
</dbReference>
<protein>
    <recommendedName>
        <fullName evidence="8 10">Protein GrpE</fullName>
    </recommendedName>
    <alternativeName>
        <fullName evidence="9 10">HSP-70 cofactor</fullName>
    </alternativeName>
</protein>
<organism evidence="14 15">
    <name type="scientific">Erythrobacter aureus</name>
    <dbReference type="NCBI Taxonomy" id="2182384"/>
    <lineage>
        <taxon>Bacteria</taxon>
        <taxon>Pseudomonadati</taxon>
        <taxon>Pseudomonadota</taxon>
        <taxon>Alphaproteobacteria</taxon>
        <taxon>Sphingomonadales</taxon>
        <taxon>Erythrobacteraceae</taxon>
        <taxon>Erythrobacter/Porphyrobacter group</taxon>
        <taxon>Erythrobacter</taxon>
    </lineage>
</organism>
<evidence type="ECO:0000256" key="13">
    <source>
        <dbReference type="SAM" id="MobiDB-lite"/>
    </source>
</evidence>
<dbReference type="PANTHER" id="PTHR21237">
    <property type="entry name" value="GRPE PROTEIN"/>
    <property type="match status" value="1"/>
</dbReference>
<dbReference type="AlphaFoldDB" id="A0A345YF70"/>
<dbReference type="Gene3D" id="2.30.22.10">
    <property type="entry name" value="Head domain of nucleotide exchange factor GrpE"/>
    <property type="match status" value="1"/>
</dbReference>
<dbReference type="PRINTS" id="PR00773">
    <property type="entry name" value="GRPEPROTEIN"/>
</dbReference>
<proteinExistence type="inferred from homology"/>
<comment type="similarity">
    <text evidence="2 10 12">Belongs to the GrpE family.</text>
</comment>
<dbReference type="GO" id="GO:0006457">
    <property type="term" value="P:protein folding"/>
    <property type="evidence" value="ECO:0007669"/>
    <property type="project" value="InterPro"/>
</dbReference>
<evidence type="ECO:0000256" key="7">
    <source>
        <dbReference type="ARBA" id="ARBA00053401"/>
    </source>
</evidence>
<comment type="subunit">
    <text evidence="3 10">Homodimer.</text>
</comment>
<dbReference type="OrthoDB" id="9789811at2"/>
<keyword evidence="5 10" id="KW-0346">Stress response</keyword>
<dbReference type="InterPro" id="IPR013805">
    <property type="entry name" value="GrpE_CC"/>
</dbReference>
<dbReference type="KEGG" id="err:DVR09_09745"/>
<evidence type="ECO:0000313" key="14">
    <source>
        <dbReference type="EMBL" id="AXK42572.1"/>
    </source>
</evidence>
<evidence type="ECO:0000256" key="1">
    <source>
        <dbReference type="ARBA" id="ARBA00004496"/>
    </source>
</evidence>
<evidence type="ECO:0000256" key="4">
    <source>
        <dbReference type="ARBA" id="ARBA00022490"/>
    </source>
</evidence>
<dbReference type="RefSeq" id="WP_115416753.1">
    <property type="nucleotide sequence ID" value="NZ_CP031357.1"/>
</dbReference>
<evidence type="ECO:0000313" key="15">
    <source>
        <dbReference type="Proteomes" id="UP000254508"/>
    </source>
</evidence>
<accession>A0A345YF70</accession>
<evidence type="ECO:0000256" key="3">
    <source>
        <dbReference type="ARBA" id="ARBA00011738"/>
    </source>
</evidence>
<evidence type="ECO:0000256" key="8">
    <source>
        <dbReference type="ARBA" id="ARBA00072274"/>
    </source>
</evidence>
<dbReference type="GO" id="GO:0005737">
    <property type="term" value="C:cytoplasm"/>
    <property type="evidence" value="ECO:0007669"/>
    <property type="project" value="UniProtKB-SubCell"/>
</dbReference>
<dbReference type="SUPFAM" id="SSF58014">
    <property type="entry name" value="Coiled-coil domain of nucleotide exchange factor GrpE"/>
    <property type="match status" value="1"/>
</dbReference>
<reference evidence="15" key="1">
    <citation type="submission" date="2018-07" db="EMBL/GenBank/DDBJ databases">
        <title>Genome sequence of Erythrobacter strain YH-07, an antagonistic bacterium isolated from Yellow Sea.</title>
        <authorList>
            <person name="Tang T."/>
            <person name="Liu Q."/>
            <person name="Sun X."/>
        </authorList>
    </citation>
    <scope>NUCLEOTIDE SEQUENCE [LARGE SCALE GENOMIC DNA]</scope>
    <source>
        <strain evidence="15">YH-07</strain>
    </source>
</reference>
<dbReference type="Gene3D" id="3.90.20.20">
    <property type="match status" value="1"/>
</dbReference>
<evidence type="ECO:0000256" key="5">
    <source>
        <dbReference type="ARBA" id="ARBA00023016"/>
    </source>
</evidence>
<dbReference type="PROSITE" id="PS01071">
    <property type="entry name" value="GRPE"/>
    <property type="match status" value="1"/>
</dbReference>
<dbReference type="GO" id="GO:0051082">
    <property type="term" value="F:unfolded protein binding"/>
    <property type="evidence" value="ECO:0007669"/>
    <property type="project" value="TreeGrafter"/>
</dbReference>
<dbReference type="Proteomes" id="UP000254508">
    <property type="component" value="Chromosome"/>
</dbReference>
<evidence type="ECO:0000256" key="12">
    <source>
        <dbReference type="RuleBase" id="RU004478"/>
    </source>
</evidence>
<dbReference type="GO" id="GO:0051087">
    <property type="term" value="F:protein-folding chaperone binding"/>
    <property type="evidence" value="ECO:0007669"/>
    <property type="project" value="InterPro"/>
</dbReference>
<keyword evidence="4 10" id="KW-0963">Cytoplasm</keyword>
<gene>
    <name evidence="10" type="primary">grpE</name>
    <name evidence="14" type="ORF">DVR09_09745</name>
</gene>
<dbReference type="PANTHER" id="PTHR21237:SF23">
    <property type="entry name" value="GRPE PROTEIN HOMOLOG, MITOCHONDRIAL"/>
    <property type="match status" value="1"/>
</dbReference>
<dbReference type="NCBIfam" id="NF010738">
    <property type="entry name" value="PRK14140.1"/>
    <property type="match status" value="1"/>
</dbReference>
<dbReference type="HAMAP" id="MF_01151">
    <property type="entry name" value="GrpE"/>
    <property type="match status" value="1"/>
</dbReference>
<keyword evidence="15" id="KW-1185">Reference proteome</keyword>
<dbReference type="GO" id="GO:0000774">
    <property type="term" value="F:adenyl-nucleotide exchange factor activity"/>
    <property type="evidence" value="ECO:0007669"/>
    <property type="project" value="InterPro"/>
</dbReference>
<keyword evidence="6 10" id="KW-0143">Chaperone</keyword>
<evidence type="ECO:0000256" key="2">
    <source>
        <dbReference type="ARBA" id="ARBA00009054"/>
    </source>
</evidence>
<comment type="subcellular location">
    <subcellularLocation>
        <location evidence="1 10">Cytoplasm</location>
    </subcellularLocation>
</comment>
<dbReference type="InterPro" id="IPR000740">
    <property type="entry name" value="GrpE"/>
</dbReference>
<evidence type="ECO:0000256" key="10">
    <source>
        <dbReference type="HAMAP-Rule" id="MF_01151"/>
    </source>
</evidence>
<evidence type="ECO:0000256" key="6">
    <source>
        <dbReference type="ARBA" id="ARBA00023186"/>
    </source>
</evidence>
<dbReference type="SUPFAM" id="SSF51064">
    <property type="entry name" value="Head domain of nucleotide exchange factor GrpE"/>
    <property type="match status" value="1"/>
</dbReference>
<dbReference type="InterPro" id="IPR009012">
    <property type="entry name" value="GrpE_head"/>
</dbReference>
<dbReference type="EMBL" id="CP031357">
    <property type="protein sequence ID" value="AXK42572.1"/>
    <property type="molecule type" value="Genomic_DNA"/>
</dbReference>
<evidence type="ECO:0000256" key="9">
    <source>
        <dbReference type="ARBA" id="ARBA00076414"/>
    </source>
</evidence>
<dbReference type="CDD" id="cd00446">
    <property type="entry name" value="GrpE"/>
    <property type="match status" value="1"/>
</dbReference>
<dbReference type="FunFam" id="2.30.22.10:FF:000001">
    <property type="entry name" value="Protein GrpE"/>
    <property type="match status" value="1"/>
</dbReference>
<dbReference type="GO" id="GO:0042803">
    <property type="term" value="F:protein homodimerization activity"/>
    <property type="evidence" value="ECO:0007669"/>
    <property type="project" value="InterPro"/>
</dbReference>